<organism evidence="2 3">
    <name type="scientific">Calothrix parietina FACHB-288</name>
    <dbReference type="NCBI Taxonomy" id="2692896"/>
    <lineage>
        <taxon>Bacteria</taxon>
        <taxon>Bacillati</taxon>
        <taxon>Cyanobacteriota</taxon>
        <taxon>Cyanophyceae</taxon>
        <taxon>Nostocales</taxon>
        <taxon>Calotrichaceae</taxon>
        <taxon>Calothrix</taxon>
    </lineage>
</organism>
<keyword evidence="3" id="KW-1185">Reference proteome</keyword>
<feature type="transmembrane region" description="Helical" evidence="1">
    <location>
        <begin position="21"/>
        <end position="41"/>
    </location>
</feature>
<dbReference type="NCBIfam" id="NF038303">
    <property type="entry name" value="EPS_HpsB"/>
    <property type="match status" value="1"/>
</dbReference>
<dbReference type="InterPro" id="IPR012902">
    <property type="entry name" value="N_methyl_site"/>
</dbReference>
<dbReference type="EMBL" id="JACJQH010000018">
    <property type="protein sequence ID" value="MBD2196492.1"/>
    <property type="molecule type" value="Genomic_DNA"/>
</dbReference>
<evidence type="ECO:0000256" key="1">
    <source>
        <dbReference type="SAM" id="Phobius"/>
    </source>
</evidence>
<evidence type="ECO:0000313" key="3">
    <source>
        <dbReference type="Proteomes" id="UP000658514"/>
    </source>
</evidence>
<evidence type="ECO:0000313" key="2">
    <source>
        <dbReference type="EMBL" id="MBD2196492.1"/>
    </source>
</evidence>
<proteinExistence type="predicted"/>
<name>A0ABR8AD88_9CYAN</name>
<dbReference type="Proteomes" id="UP000658514">
    <property type="component" value="Unassembled WGS sequence"/>
</dbReference>
<comment type="caution">
    <text evidence="2">The sequence shown here is derived from an EMBL/GenBank/DDBJ whole genome shotgun (WGS) entry which is preliminary data.</text>
</comment>
<gene>
    <name evidence="2" type="ORF">H6G24_13450</name>
</gene>
<sequence length="223" mass="23744">MMLKYPIPPTSRESGFTIIESLIAMVVVAILMVAIAPVIVFSTATRVQSRRIELATQAAKTYIEGVRTGAILVDNAALQVDTTTYTSINAFPAPAVGALTCSNNSYCSAPAANLYCIDGDNNGSCTTNNSKDFVIQAFRYNKNSTNPTTGYLLGVRVYRADGFTNDGSLQKAPAKQKTVTGGLGERKTPLVEMISEISSQTGSFNDLCNRLKTGTTGTNNSCN</sequence>
<accession>A0ABR8AD88</accession>
<keyword evidence="1" id="KW-0472">Membrane</keyword>
<reference evidence="2 3" key="1">
    <citation type="journal article" date="2020" name="ISME J.">
        <title>Comparative genomics reveals insights into cyanobacterial evolution and habitat adaptation.</title>
        <authorList>
            <person name="Chen M.Y."/>
            <person name="Teng W.K."/>
            <person name="Zhao L."/>
            <person name="Hu C.X."/>
            <person name="Zhou Y.K."/>
            <person name="Han B.P."/>
            <person name="Song L.R."/>
            <person name="Shu W.S."/>
        </authorList>
    </citation>
    <scope>NUCLEOTIDE SEQUENCE [LARGE SCALE GENOMIC DNA]</scope>
    <source>
        <strain evidence="2 3">FACHB-288</strain>
    </source>
</reference>
<keyword evidence="1" id="KW-0812">Transmembrane</keyword>
<dbReference type="Pfam" id="PF07963">
    <property type="entry name" value="N_methyl"/>
    <property type="match status" value="1"/>
</dbReference>
<dbReference type="RefSeq" id="WP_190540614.1">
    <property type="nucleotide sequence ID" value="NZ_CAWPNO010000049.1"/>
</dbReference>
<protein>
    <submittedName>
        <fullName evidence="2">Type II secretion system protein</fullName>
    </submittedName>
</protein>
<keyword evidence="1" id="KW-1133">Transmembrane helix</keyword>
<dbReference type="NCBIfam" id="TIGR02532">
    <property type="entry name" value="IV_pilin_GFxxxE"/>
    <property type="match status" value="1"/>
</dbReference>